<dbReference type="Gene3D" id="3.40.710.10">
    <property type="entry name" value="DD-peptidase/beta-lactamase superfamily"/>
    <property type="match status" value="1"/>
</dbReference>
<name>A0ABP6Y512_9ACTN</name>
<dbReference type="Pfam" id="PF02113">
    <property type="entry name" value="Peptidase_S13"/>
    <property type="match status" value="1"/>
</dbReference>
<reference evidence="4" key="1">
    <citation type="journal article" date="2019" name="Int. J. Syst. Evol. Microbiol.">
        <title>The Global Catalogue of Microorganisms (GCM) 10K type strain sequencing project: providing services to taxonomists for standard genome sequencing and annotation.</title>
        <authorList>
            <consortium name="The Broad Institute Genomics Platform"/>
            <consortium name="The Broad Institute Genome Sequencing Center for Infectious Disease"/>
            <person name="Wu L."/>
            <person name="Ma J."/>
        </authorList>
    </citation>
    <scope>NUCLEOTIDE SEQUENCE [LARGE SCALE GENOMIC DNA]</scope>
    <source>
        <strain evidence="4">JCM 16540</strain>
    </source>
</reference>
<keyword evidence="4" id="KW-1185">Reference proteome</keyword>
<keyword evidence="2" id="KW-0378">Hydrolase</keyword>
<accession>A0ABP6Y512</accession>
<dbReference type="GO" id="GO:0004180">
    <property type="term" value="F:carboxypeptidase activity"/>
    <property type="evidence" value="ECO:0007669"/>
    <property type="project" value="UniProtKB-KW"/>
</dbReference>
<dbReference type="PANTHER" id="PTHR30023:SF0">
    <property type="entry name" value="PENICILLIN-SENSITIVE CARBOXYPEPTIDASE A"/>
    <property type="match status" value="1"/>
</dbReference>
<comment type="similarity">
    <text evidence="1">Belongs to the peptidase S13 family.</text>
</comment>
<dbReference type="Proteomes" id="UP001500767">
    <property type="component" value="Unassembled WGS sequence"/>
</dbReference>
<dbReference type="PRINTS" id="PR00922">
    <property type="entry name" value="DADACBPTASE3"/>
</dbReference>
<sequence>MLGLGDPNAAEALMPVPTSVPGTAAPAAGARRAALAGLAALVLVAPLAPGRPAEAAPVAVAPSAGAASALASSQARLGTKLSGILDDARSRTETDVSVLDADTGAVVYSRRSTSANLPASNAKVLTAVAAMHVLGPDYRFTTDVVRRGGVTDGVLNGSLYLVGHGDPSSRQSDYKALAAQVRAAGITKVTGKLVADGSFFDAQRYHPAWSTSYASSYYAAQTAALTVAPNADLDTGTVIVKVKGGSRGSRPKISTTPGIAKKYVRLVGSPSTTGSTSLSLSRASGGNAITVRGHVRAGTTWSGLVTVDKPELYAAAVFREELKRQDITVVGGTKLGTTPATKRTRVARDRSVPLSQLLVPFLKLSNNLHAEALTKTMGAQGGAPGSWPAGVARTTAYLRDLGVPTKGLDLVDGSGLSRRDRVTPLTLASTLVEVRDEPWWSAFDAALPVAGVDSHWVGGNLRHRMNGTRAADNAHAKTGSLTGVTALSGYVKGRDGRRYAFSILSNYAGATPRPMENEVVVALAGWRG</sequence>
<keyword evidence="3" id="KW-0121">Carboxypeptidase</keyword>
<dbReference type="NCBIfam" id="TIGR00666">
    <property type="entry name" value="PBP4"/>
    <property type="match status" value="1"/>
</dbReference>
<dbReference type="Gene3D" id="3.50.80.20">
    <property type="entry name" value="D-Ala-D-Ala carboxypeptidase C, peptidase S13"/>
    <property type="match status" value="1"/>
</dbReference>
<dbReference type="SUPFAM" id="SSF56601">
    <property type="entry name" value="beta-lactamase/transpeptidase-like"/>
    <property type="match status" value="1"/>
</dbReference>
<dbReference type="PANTHER" id="PTHR30023">
    <property type="entry name" value="D-ALANYL-D-ALANINE CARBOXYPEPTIDASE"/>
    <property type="match status" value="1"/>
</dbReference>
<keyword evidence="3" id="KW-0645">Protease</keyword>
<evidence type="ECO:0000313" key="4">
    <source>
        <dbReference type="Proteomes" id="UP001500767"/>
    </source>
</evidence>
<gene>
    <name evidence="3" type="primary">dacB</name>
    <name evidence="3" type="ORF">GCM10022197_38560</name>
</gene>
<evidence type="ECO:0000256" key="2">
    <source>
        <dbReference type="ARBA" id="ARBA00022801"/>
    </source>
</evidence>
<comment type="caution">
    <text evidence="3">The sequence shown here is derived from an EMBL/GenBank/DDBJ whole genome shotgun (WGS) entry which is preliminary data.</text>
</comment>
<protein>
    <submittedName>
        <fullName evidence="3">D-alanyl-D-alanine carboxypeptidase/D-alanyl-D-alanine-endopeptidase</fullName>
    </submittedName>
</protein>
<dbReference type="EMBL" id="BAAAYR010000005">
    <property type="protein sequence ID" value="GAA3577556.1"/>
    <property type="molecule type" value="Genomic_DNA"/>
</dbReference>
<dbReference type="InterPro" id="IPR000667">
    <property type="entry name" value="Peptidase_S13"/>
</dbReference>
<dbReference type="InterPro" id="IPR012338">
    <property type="entry name" value="Beta-lactam/transpept-like"/>
</dbReference>
<evidence type="ECO:0000313" key="3">
    <source>
        <dbReference type="EMBL" id="GAA3577556.1"/>
    </source>
</evidence>
<proteinExistence type="inferred from homology"/>
<evidence type="ECO:0000256" key="1">
    <source>
        <dbReference type="ARBA" id="ARBA00006096"/>
    </source>
</evidence>
<organism evidence="3 4">
    <name type="scientific">Microlunatus spumicola</name>
    <dbReference type="NCBI Taxonomy" id="81499"/>
    <lineage>
        <taxon>Bacteria</taxon>
        <taxon>Bacillati</taxon>
        <taxon>Actinomycetota</taxon>
        <taxon>Actinomycetes</taxon>
        <taxon>Propionibacteriales</taxon>
        <taxon>Propionibacteriaceae</taxon>
        <taxon>Microlunatus</taxon>
    </lineage>
</organism>